<dbReference type="OrthoDB" id="2372371at2759"/>
<protein>
    <submittedName>
        <fullName evidence="1">6154_t:CDS:1</fullName>
    </submittedName>
</protein>
<sequence length="339" mass="39161">MAAKLNELCLQEIFELVSVDKIDDHHRQNLFNCALVNRHWCINAIPILWRNPFPFSSHSGPAFISTLINDQQGSPFIYYRLIKQLNLQLLAEAIQDYLLLSFPTRQDNQSLNIVTSSILKLLCHKLVNTTENVFFELNYHSVENLPMGDWNIYQIPDADTSLRKLRKLSISNVKKSKEILESASRVSPNLSNLKIDCSCFLEENPFEYEELFQLISYIKLFNNLRSLNIHVSIENNGDKILSELGKNLPKTLETLCIEGYFEFSQESLEKFFHGAKGIKFQSLGFPESEEISDKHLETIWKAIYDSSLDISIKKLDVRYGNFVTRNQAKKFQDQGINVE</sequence>
<evidence type="ECO:0000313" key="1">
    <source>
        <dbReference type="EMBL" id="CAG8675802.1"/>
    </source>
</evidence>
<comment type="caution">
    <text evidence="1">The sequence shown here is derived from an EMBL/GenBank/DDBJ whole genome shotgun (WGS) entry which is preliminary data.</text>
</comment>
<dbReference type="InterPro" id="IPR032675">
    <property type="entry name" value="LRR_dom_sf"/>
</dbReference>
<feature type="non-terminal residue" evidence="1">
    <location>
        <position position="339"/>
    </location>
</feature>
<reference evidence="1" key="1">
    <citation type="submission" date="2021-06" db="EMBL/GenBank/DDBJ databases">
        <authorList>
            <person name="Kallberg Y."/>
            <person name="Tangrot J."/>
            <person name="Rosling A."/>
        </authorList>
    </citation>
    <scope>NUCLEOTIDE SEQUENCE</scope>
    <source>
        <strain evidence="1">FL130A</strain>
    </source>
</reference>
<dbReference type="SUPFAM" id="SSF52047">
    <property type="entry name" value="RNI-like"/>
    <property type="match status" value="1"/>
</dbReference>
<proteinExistence type="predicted"/>
<accession>A0A9N9EIW0</accession>
<dbReference type="EMBL" id="CAJVPS010013214">
    <property type="protein sequence ID" value="CAG8675802.1"/>
    <property type="molecule type" value="Genomic_DNA"/>
</dbReference>
<keyword evidence="2" id="KW-1185">Reference proteome</keyword>
<organism evidence="1 2">
    <name type="scientific">Ambispora leptoticha</name>
    <dbReference type="NCBI Taxonomy" id="144679"/>
    <lineage>
        <taxon>Eukaryota</taxon>
        <taxon>Fungi</taxon>
        <taxon>Fungi incertae sedis</taxon>
        <taxon>Mucoromycota</taxon>
        <taxon>Glomeromycotina</taxon>
        <taxon>Glomeromycetes</taxon>
        <taxon>Archaeosporales</taxon>
        <taxon>Ambisporaceae</taxon>
        <taxon>Ambispora</taxon>
    </lineage>
</organism>
<gene>
    <name evidence="1" type="ORF">ALEPTO_LOCUS10731</name>
</gene>
<dbReference type="AlphaFoldDB" id="A0A9N9EIW0"/>
<name>A0A9N9EIW0_9GLOM</name>
<dbReference type="Proteomes" id="UP000789508">
    <property type="component" value="Unassembled WGS sequence"/>
</dbReference>
<evidence type="ECO:0000313" key="2">
    <source>
        <dbReference type="Proteomes" id="UP000789508"/>
    </source>
</evidence>
<dbReference type="Gene3D" id="3.80.10.10">
    <property type="entry name" value="Ribonuclease Inhibitor"/>
    <property type="match status" value="1"/>
</dbReference>